<sequence>MTIVLAAVLFAQPVAPFSFEDRSASTSVESLVTEASMVFRPSRKSSVSSRTSSTNPQQPPTPPGTLSRAGSRRMHNAPVHQPSIRSQRSINSLQDVGGLVPSSASRRSLSFHQAAAPDQESSAQQNNLRHRAAALMQGGQIADSAPAKSPGPPYRRASLQVNPPGPTSALPPGPRSKVSMAATALKVVRRRSVNTASVSDPPHSTTQSEPPGISGATVMGSFVILVNDPSTGEEKTAEVEHQPVVEGGSRPSDRGPGRSDENREWRNEKKNETGTGHRTVIAAAVAAAAGPPNVGHNGKGRVTVDRIGDRALASKAI</sequence>
<keyword evidence="2" id="KW-0732">Signal</keyword>
<keyword evidence="4" id="KW-1185">Reference proteome</keyword>
<feature type="region of interest" description="Disordered" evidence="1">
    <location>
        <begin position="38"/>
        <end position="127"/>
    </location>
</feature>
<reference evidence="3 4" key="1">
    <citation type="journal article" date="2015" name="Genome Biol. Evol.">
        <title>Phylogenomic analyses indicate that early fungi evolved digesting cell walls of algal ancestors of land plants.</title>
        <authorList>
            <person name="Chang Y."/>
            <person name="Wang S."/>
            <person name="Sekimoto S."/>
            <person name="Aerts A.L."/>
            <person name="Choi C."/>
            <person name="Clum A."/>
            <person name="LaButti K.M."/>
            <person name="Lindquist E.A."/>
            <person name="Yee Ngan C."/>
            <person name="Ohm R.A."/>
            <person name="Salamov A.A."/>
            <person name="Grigoriev I.V."/>
            <person name="Spatafora J.W."/>
            <person name="Berbee M.L."/>
        </authorList>
    </citation>
    <scope>NUCLEOTIDE SEQUENCE [LARGE SCALE GENOMIC DNA]</scope>
    <source>
        <strain evidence="3 4">JEL478</strain>
    </source>
</reference>
<feature type="compositionally biased region" description="Polar residues" evidence="1">
    <location>
        <begin position="83"/>
        <end position="94"/>
    </location>
</feature>
<feature type="region of interest" description="Disordered" evidence="1">
    <location>
        <begin position="192"/>
        <end position="216"/>
    </location>
</feature>
<feature type="compositionally biased region" description="Basic and acidic residues" evidence="1">
    <location>
        <begin position="232"/>
        <end position="243"/>
    </location>
</feature>
<feature type="signal peptide" evidence="2">
    <location>
        <begin position="1"/>
        <end position="16"/>
    </location>
</feature>
<feature type="compositionally biased region" description="Pro residues" evidence="1">
    <location>
        <begin position="163"/>
        <end position="174"/>
    </location>
</feature>
<evidence type="ECO:0000313" key="3">
    <source>
        <dbReference type="EMBL" id="KXS19283.1"/>
    </source>
</evidence>
<feature type="compositionally biased region" description="Polar residues" evidence="1">
    <location>
        <begin position="193"/>
        <end position="209"/>
    </location>
</feature>
<proteinExistence type="predicted"/>
<evidence type="ECO:0000313" key="4">
    <source>
        <dbReference type="Proteomes" id="UP000070544"/>
    </source>
</evidence>
<feature type="chain" id="PRO_5007296364" evidence="2">
    <location>
        <begin position="17"/>
        <end position="317"/>
    </location>
</feature>
<accession>A0A139ARW5</accession>
<organism evidence="3 4">
    <name type="scientific">Gonapodya prolifera (strain JEL478)</name>
    <name type="common">Monoblepharis prolifera</name>
    <dbReference type="NCBI Taxonomy" id="1344416"/>
    <lineage>
        <taxon>Eukaryota</taxon>
        <taxon>Fungi</taxon>
        <taxon>Fungi incertae sedis</taxon>
        <taxon>Chytridiomycota</taxon>
        <taxon>Chytridiomycota incertae sedis</taxon>
        <taxon>Monoblepharidomycetes</taxon>
        <taxon>Monoblepharidales</taxon>
        <taxon>Gonapodyaceae</taxon>
        <taxon>Gonapodya</taxon>
    </lineage>
</organism>
<feature type="compositionally biased region" description="Basic and acidic residues" evidence="1">
    <location>
        <begin position="251"/>
        <end position="272"/>
    </location>
</feature>
<feature type="region of interest" description="Disordered" evidence="1">
    <location>
        <begin position="142"/>
        <end position="176"/>
    </location>
</feature>
<protein>
    <submittedName>
        <fullName evidence="3">Uncharacterized protein</fullName>
    </submittedName>
</protein>
<gene>
    <name evidence="3" type="ORF">M427DRAFT_473294</name>
</gene>
<name>A0A139ARW5_GONPJ</name>
<feature type="compositionally biased region" description="Low complexity" evidence="1">
    <location>
        <begin position="44"/>
        <end position="56"/>
    </location>
</feature>
<dbReference type="EMBL" id="KQ965739">
    <property type="protein sequence ID" value="KXS19283.1"/>
    <property type="molecule type" value="Genomic_DNA"/>
</dbReference>
<dbReference type="AlphaFoldDB" id="A0A139ARW5"/>
<feature type="compositionally biased region" description="Polar residues" evidence="1">
    <location>
        <begin position="102"/>
        <end position="111"/>
    </location>
</feature>
<evidence type="ECO:0000256" key="1">
    <source>
        <dbReference type="SAM" id="MobiDB-lite"/>
    </source>
</evidence>
<dbReference type="Proteomes" id="UP000070544">
    <property type="component" value="Unassembled WGS sequence"/>
</dbReference>
<feature type="region of interest" description="Disordered" evidence="1">
    <location>
        <begin position="231"/>
        <end position="278"/>
    </location>
</feature>
<evidence type="ECO:0000256" key="2">
    <source>
        <dbReference type="SAM" id="SignalP"/>
    </source>
</evidence>